<name>A0A3E0WRV4_9GAMM</name>
<dbReference type="Proteomes" id="UP000256763">
    <property type="component" value="Unassembled WGS sequence"/>
</dbReference>
<accession>A0A3E0WRV4</accession>
<comment type="caution">
    <text evidence="1">The sequence shown here is derived from an EMBL/GenBank/DDBJ whole genome shotgun (WGS) entry which is preliminary data.</text>
</comment>
<dbReference type="EMBL" id="NFZW01000011">
    <property type="protein sequence ID" value="RFA35702.1"/>
    <property type="molecule type" value="Genomic_DNA"/>
</dbReference>
<reference evidence="2" key="1">
    <citation type="submission" date="2017-05" db="EMBL/GenBank/DDBJ databases">
        <authorList>
            <person name="Sharma S."/>
            <person name="Sidhu C."/>
            <person name="Pinnaka A.K."/>
        </authorList>
    </citation>
    <scope>NUCLEOTIDE SEQUENCE [LARGE SCALE GENOMIC DNA]</scope>
    <source>
        <strain evidence="2">AK93</strain>
    </source>
</reference>
<gene>
    <name evidence="1" type="ORF">CAL65_12290</name>
</gene>
<evidence type="ECO:0000313" key="1">
    <source>
        <dbReference type="EMBL" id="RFA35702.1"/>
    </source>
</evidence>
<dbReference type="RefSeq" id="WP_116302469.1">
    <property type="nucleotide sequence ID" value="NZ_NFZV01000011.1"/>
</dbReference>
<evidence type="ECO:0000313" key="2">
    <source>
        <dbReference type="Proteomes" id="UP000256763"/>
    </source>
</evidence>
<sequence>MISSAGFNLKLDALQALFDGVQLEEGEGGTFLDILSGLQEAGFSEEQLTALLQQGGLRKVWRAVKESCSRCSPAKRSRRVELPFLLPCSMSLGNN</sequence>
<dbReference type="AlphaFoldDB" id="A0A3E0WRV4"/>
<proteinExistence type="predicted"/>
<organism evidence="1 2">
    <name type="scientific">Alkalilimnicola ehrlichii</name>
    <dbReference type="NCBI Taxonomy" id="351052"/>
    <lineage>
        <taxon>Bacteria</taxon>
        <taxon>Pseudomonadati</taxon>
        <taxon>Pseudomonadota</taxon>
        <taxon>Gammaproteobacteria</taxon>
        <taxon>Chromatiales</taxon>
        <taxon>Ectothiorhodospiraceae</taxon>
        <taxon>Alkalilimnicola</taxon>
    </lineage>
</organism>
<keyword evidence="2" id="KW-1185">Reference proteome</keyword>
<protein>
    <submittedName>
        <fullName evidence="1">Uncharacterized protein</fullName>
    </submittedName>
</protein>